<dbReference type="InterPro" id="IPR013538">
    <property type="entry name" value="ASHA1/2-like_C"/>
</dbReference>
<evidence type="ECO:0000313" key="3">
    <source>
        <dbReference type="EMBL" id="NUU17180.1"/>
    </source>
</evidence>
<protein>
    <submittedName>
        <fullName evidence="3">SRPBCC domain-containing protein</fullName>
    </submittedName>
</protein>
<dbReference type="RefSeq" id="WP_175347051.1">
    <property type="nucleotide sequence ID" value="NZ_JABMCI010000060.1"/>
</dbReference>
<accession>A0A7Y6A024</accession>
<dbReference type="Gene3D" id="3.30.530.20">
    <property type="match status" value="1"/>
</dbReference>
<name>A0A7Y6A024_9CELL</name>
<gene>
    <name evidence="3" type="ORF">HP550_07945</name>
</gene>
<organism evidence="3 4">
    <name type="scientific">Cellulomonas humilata</name>
    <dbReference type="NCBI Taxonomy" id="144055"/>
    <lineage>
        <taxon>Bacteria</taxon>
        <taxon>Bacillati</taxon>
        <taxon>Actinomycetota</taxon>
        <taxon>Actinomycetes</taxon>
        <taxon>Micrococcales</taxon>
        <taxon>Cellulomonadaceae</taxon>
        <taxon>Cellulomonas</taxon>
    </lineage>
</organism>
<feature type="domain" description="Activator of Hsp90 ATPase homologue 1/2-like C-terminal" evidence="2">
    <location>
        <begin position="14"/>
        <end position="130"/>
    </location>
</feature>
<evidence type="ECO:0000256" key="1">
    <source>
        <dbReference type="ARBA" id="ARBA00006817"/>
    </source>
</evidence>
<dbReference type="EMBL" id="JABMCI010000060">
    <property type="protein sequence ID" value="NUU17180.1"/>
    <property type="molecule type" value="Genomic_DNA"/>
</dbReference>
<dbReference type="InterPro" id="IPR023393">
    <property type="entry name" value="START-like_dom_sf"/>
</dbReference>
<dbReference type="Pfam" id="PF08327">
    <property type="entry name" value="AHSA1"/>
    <property type="match status" value="1"/>
</dbReference>
<proteinExistence type="inferred from homology"/>
<evidence type="ECO:0000259" key="2">
    <source>
        <dbReference type="Pfam" id="PF08327"/>
    </source>
</evidence>
<dbReference type="SUPFAM" id="SSF55961">
    <property type="entry name" value="Bet v1-like"/>
    <property type="match status" value="1"/>
</dbReference>
<keyword evidence="4" id="KW-1185">Reference proteome</keyword>
<comment type="similarity">
    <text evidence="1">Belongs to the AHA1 family.</text>
</comment>
<evidence type="ECO:0000313" key="4">
    <source>
        <dbReference type="Proteomes" id="UP000565724"/>
    </source>
</evidence>
<reference evidence="3 4" key="1">
    <citation type="submission" date="2020-05" db="EMBL/GenBank/DDBJ databases">
        <title>Genome Sequencing of Type Strains.</title>
        <authorList>
            <person name="Lemaire J.F."/>
            <person name="Inderbitzin P."/>
            <person name="Gregorio O.A."/>
            <person name="Collins S.B."/>
            <person name="Wespe N."/>
            <person name="Knight-Connoni V."/>
        </authorList>
    </citation>
    <scope>NUCLEOTIDE SEQUENCE [LARGE SCALE GENOMIC DNA]</scope>
    <source>
        <strain evidence="3 4">ATCC 25174</strain>
    </source>
</reference>
<dbReference type="CDD" id="cd07814">
    <property type="entry name" value="SRPBCC_CalC_Aha1-like"/>
    <property type="match status" value="1"/>
</dbReference>
<dbReference type="AlphaFoldDB" id="A0A7Y6A024"/>
<dbReference type="Proteomes" id="UP000565724">
    <property type="component" value="Unassembled WGS sequence"/>
</dbReference>
<comment type="caution">
    <text evidence="3">The sequence shown here is derived from an EMBL/GenBank/DDBJ whole genome shotgun (WGS) entry which is preliminary data.</text>
</comment>
<sequence>MSQDFTTTYTVDQTPAEVFAAVTDVRGWWVDAIEGGTAELGDEFTFHNEPIHRSVQRLTAVVPGERVEWLVLEAELNFVEDTAEWVGTRIRFDITPTDSGTRLTFTHVGLVPAHECYEICHDAWSWYINVSLKRRITTGVGQPGQVPAEALRTPVVLGAVLTDG</sequence>